<sequence length="66" mass="7544">MILHRWEYDSVLCAFVCVQPAPWETSASFRCSGCGLRINDETVYKYGERPSLPWLQLLAHGGKVQE</sequence>
<reference evidence="1" key="1">
    <citation type="journal article" date="2015" name="Nature">
        <title>Complex archaea that bridge the gap between prokaryotes and eukaryotes.</title>
        <authorList>
            <person name="Spang A."/>
            <person name="Saw J.H."/>
            <person name="Jorgensen S.L."/>
            <person name="Zaremba-Niedzwiedzka K."/>
            <person name="Martijn J."/>
            <person name="Lind A.E."/>
            <person name="van Eijk R."/>
            <person name="Schleper C."/>
            <person name="Guy L."/>
            <person name="Ettema T.J."/>
        </authorList>
    </citation>
    <scope>NUCLEOTIDE SEQUENCE</scope>
</reference>
<dbReference type="EMBL" id="LAZR01045334">
    <property type="protein sequence ID" value="KKK99116.1"/>
    <property type="molecule type" value="Genomic_DNA"/>
</dbReference>
<dbReference type="AlphaFoldDB" id="A0A0F9CR90"/>
<protein>
    <submittedName>
        <fullName evidence="1">Uncharacterized protein</fullName>
    </submittedName>
</protein>
<proteinExistence type="predicted"/>
<organism evidence="1">
    <name type="scientific">marine sediment metagenome</name>
    <dbReference type="NCBI Taxonomy" id="412755"/>
    <lineage>
        <taxon>unclassified sequences</taxon>
        <taxon>metagenomes</taxon>
        <taxon>ecological metagenomes</taxon>
    </lineage>
</organism>
<accession>A0A0F9CR90</accession>
<comment type="caution">
    <text evidence="1">The sequence shown here is derived from an EMBL/GenBank/DDBJ whole genome shotgun (WGS) entry which is preliminary data.</text>
</comment>
<name>A0A0F9CR90_9ZZZZ</name>
<gene>
    <name evidence="1" type="ORF">LCGC14_2635970</name>
</gene>
<evidence type="ECO:0000313" key="1">
    <source>
        <dbReference type="EMBL" id="KKK99116.1"/>
    </source>
</evidence>